<sequence>MGQLTNSSVHSSLVFAVNGEVVTDSLVIAKIFKKDHFDVLKEIRKQIVYAGEEFGGENFRESTYMNLKNKRMPKYDLTEEAFTLLAMGYTTREAVRMKIEIIKEFKRMKQYLQNQQKVPKDPMGVLKLTFAALEGHSQEIQEIKSEVKGLRENARLYAIECDEITRAVKRLGVILLGGKNSNSYQDIGLRRKLYRDIYSQLHREFGVNSYKAIKRHHLDRAIQMINEEYSIPTVLNEEIIVKNSQINMAAIQ</sequence>
<evidence type="ECO:0000313" key="3">
    <source>
        <dbReference type="EMBL" id="KZD40826.1"/>
    </source>
</evidence>
<comment type="caution">
    <text evidence="3">The sequence shown here is derived from an EMBL/GenBank/DDBJ whole genome shotgun (WGS) entry which is preliminary data.</text>
</comment>
<dbReference type="Proteomes" id="UP000076501">
    <property type="component" value="Unassembled WGS sequence"/>
</dbReference>
<keyword evidence="1" id="KW-0175">Coiled coil</keyword>
<feature type="domain" description="ORF6C" evidence="2">
    <location>
        <begin position="126"/>
        <end position="239"/>
    </location>
</feature>
<gene>
    <name evidence="3" type="ORF">B4082_0625</name>
</gene>
<dbReference type="EMBL" id="LJKA01000005">
    <property type="protein sequence ID" value="KZD40826.1"/>
    <property type="molecule type" value="Genomic_DNA"/>
</dbReference>
<protein>
    <submittedName>
        <fullName evidence="3">Antirepressor</fullName>
    </submittedName>
</protein>
<dbReference type="InterPro" id="IPR014054">
    <property type="entry name" value="Phage_regulatory_Rha"/>
</dbReference>
<organism evidence="3 4">
    <name type="scientific">Bacillus cereus</name>
    <dbReference type="NCBI Taxonomy" id="1396"/>
    <lineage>
        <taxon>Bacteria</taxon>
        <taxon>Bacillati</taxon>
        <taxon>Bacillota</taxon>
        <taxon>Bacilli</taxon>
        <taxon>Bacillales</taxon>
        <taxon>Bacillaceae</taxon>
        <taxon>Bacillus</taxon>
        <taxon>Bacillus cereus group</taxon>
    </lineage>
</organism>
<dbReference type="InterPro" id="IPR036268">
    <property type="entry name" value="ZapD_sf"/>
</dbReference>
<accession>A0A164HXJ9</accession>
<evidence type="ECO:0000256" key="1">
    <source>
        <dbReference type="SAM" id="Coils"/>
    </source>
</evidence>
<proteinExistence type="predicted"/>
<dbReference type="SUPFAM" id="SSF160950">
    <property type="entry name" value="YacF-like"/>
    <property type="match status" value="1"/>
</dbReference>
<evidence type="ECO:0000313" key="4">
    <source>
        <dbReference type="Proteomes" id="UP000076501"/>
    </source>
</evidence>
<reference evidence="3 4" key="1">
    <citation type="submission" date="2015-09" db="EMBL/GenBank/DDBJ databases">
        <title>Bacillus cereus food isolates.</title>
        <authorList>
            <person name="Boekhorst J."/>
        </authorList>
    </citation>
    <scope>NUCLEOTIDE SEQUENCE [LARGE SCALE GENOMIC DNA]</scope>
    <source>
        <strain evidence="3 4">B4082</strain>
    </source>
</reference>
<dbReference type="Pfam" id="PF09669">
    <property type="entry name" value="Phage_pRha"/>
    <property type="match status" value="1"/>
</dbReference>
<name>A0A164HXJ9_BACCE</name>
<evidence type="ECO:0000259" key="2">
    <source>
        <dbReference type="Pfam" id="PF10552"/>
    </source>
</evidence>
<dbReference type="AlphaFoldDB" id="A0A164HXJ9"/>
<feature type="coiled-coil region" evidence="1">
    <location>
        <begin position="133"/>
        <end position="160"/>
    </location>
</feature>
<dbReference type="NCBIfam" id="TIGR02681">
    <property type="entry name" value="phage_pRha"/>
    <property type="match status" value="1"/>
</dbReference>
<dbReference type="Pfam" id="PF10552">
    <property type="entry name" value="ORF6C"/>
    <property type="match status" value="1"/>
</dbReference>
<dbReference type="InterPro" id="IPR018878">
    <property type="entry name" value="ORF6C_dom"/>
</dbReference>
<dbReference type="PATRIC" id="fig|1396.539.peg.4893"/>
<dbReference type="RefSeq" id="WP_063221351.1">
    <property type="nucleotide sequence ID" value="NZ_LJKA01000005.1"/>
</dbReference>